<protein>
    <submittedName>
        <fullName evidence="2">Uncharacterized protein (DUF58 family)</fullName>
    </submittedName>
</protein>
<dbReference type="AlphaFoldDB" id="A0A939BNN2"/>
<dbReference type="PANTHER" id="PTHR33608:SF6">
    <property type="entry name" value="BLL2464 PROTEIN"/>
    <property type="match status" value="1"/>
</dbReference>
<dbReference type="Pfam" id="PF01882">
    <property type="entry name" value="DUF58"/>
    <property type="match status" value="1"/>
</dbReference>
<feature type="domain" description="DUF58" evidence="1">
    <location>
        <begin position="42"/>
        <end position="234"/>
    </location>
</feature>
<proteinExistence type="predicted"/>
<dbReference type="InterPro" id="IPR036465">
    <property type="entry name" value="vWFA_dom_sf"/>
</dbReference>
<evidence type="ECO:0000259" key="1">
    <source>
        <dbReference type="Pfam" id="PF01882"/>
    </source>
</evidence>
<dbReference type="EMBL" id="JAFBDQ010000002">
    <property type="protein sequence ID" value="MBM7555533.1"/>
    <property type="molecule type" value="Genomic_DNA"/>
</dbReference>
<dbReference type="InterPro" id="IPR002881">
    <property type="entry name" value="DUF58"/>
</dbReference>
<evidence type="ECO:0000313" key="2">
    <source>
        <dbReference type="EMBL" id="MBM7555533.1"/>
    </source>
</evidence>
<dbReference type="Proteomes" id="UP000774000">
    <property type="component" value="Unassembled WGS sequence"/>
</dbReference>
<dbReference type="RefSeq" id="WP_204700266.1">
    <property type="nucleotide sequence ID" value="NZ_JAFBDQ010000002.1"/>
</dbReference>
<keyword evidence="3" id="KW-1185">Reference proteome</keyword>
<dbReference type="Gene3D" id="3.40.50.410">
    <property type="entry name" value="von Willebrand factor, type A domain"/>
    <property type="match status" value="1"/>
</dbReference>
<sequence>MISQDLIDKIRKIEIKSNKLVEEIFSGEYKSTFKGKGLEFKEIREYYPGDDVRTIDWNVTARQNKPYVKQFQEERELNMFLLIDMSNSTNFGQKKELIAEIGATLAFSAIQNNDRVGSILFTDQVEEMIPSGKGKKHVLAIIEEILDFTPEHQGTDIAQALEYFNKVEKKRSIVFLISDFLTKDYQKELQITDQKHDLVLIRVLDKGEEKLPQGAIFEFEDLETGETIVVDNLREAQELKSNANLPQRNLIDIYTDQDFVIPLQQFFKRRMGK</sequence>
<dbReference type="SUPFAM" id="SSF53300">
    <property type="entry name" value="vWA-like"/>
    <property type="match status" value="1"/>
</dbReference>
<name>A0A939BNN2_9FIRM</name>
<dbReference type="PANTHER" id="PTHR33608">
    <property type="entry name" value="BLL2464 PROTEIN"/>
    <property type="match status" value="1"/>
</dbReference>
<comment type="caution">
    <text evidence="2">The sequence shown here is derived from an EMBL/GenBank/DDBJ whole genome shotgun (WGS) entry which is preliminary data.</text>
</comment>
<evidence type="ECO:0000313" key="3">
    <source>
        <dbReference type="Proteomes" id="UP000774000"/>
    </source>
</evidence>
<gene>
    <name evidence="2" type="ORF">JOC47_000358</name>
</gene>
<reference evidence="2" key="1">
    <citation type="submission" date="2021-01" db="EMBL/GenBank/DDBJ databases">
        <title>Genomic Encyclopedia of Type Strains, Phase IV (KMG-IV): sequencing the most valuable type-strain genomes for metagenomic binning, comparative biology and taxonomic classification.</title>
        <authorList>
            <person name="Goeker M."/>
        </authorList>
    </citation>
    <scope>NUCLEOTIDE SEQUENCE</scope>
    <source>
        <strain evidence="2">DSM 23230</strain>
    </source>
</reference>
<accession>A0A939BNN2</accession>
<organism evidence="2 3">
    <name type="scientific">Halanaerobacter jeridensis</name>
    <dbReference type="NCBI Taxonomy" id="706427"/>
    <lineage>
        <taxon>Bacteria</taxon>
        <taxon>Bacillati</taxon>
        <taxon>Bacillota</taxon>
        <taxon>Clostridia</taxon>
        <taxon>Halanaerobiales</taxon>
        <taxon>Halobacteroidaceae</taxon>
        <taxon>Halanaerobacter</taxon>
    </lineage>
</organism>